<dbReference type="InParanoid" id="A0A2Y9RBE7"/>
<feature type="compositionally biased region" description="Polar residues" evidence="13">
    <location>
        <begin position="156"/>
        <end position="167"/>
    </location>
</feature>
<dbReference type="PANTHER" id="PTHR10814:SF2">
    <property type="entry name" value="TRANSDUCIN-LIKE ENHANCER PROTEIN 6"/>
    <property type="match status" value="1"/>
</dbReference>
<dbReference type="Gene3D" id="2.130.10.10">
    <property type="entry name" value="YVTN repeat-like/Quinoprotein amine dehydrogenase"/>
    <property type="match status" value="1"/>
</dbReference>
<dbReference type="GO" id="GO:0005634">
    <property type="term" value="C:nucleus"/>
    <property type="evidence" value="ECO:0007669"/>
    <property type="project" value="UniProtKB-SubCell"/>
</dbReference>
<dbReference type="GO" id="GO:0140095">
    <property type="term" value="C:cytoplasmic lattice"/>
    <property type="evidence" value="ECO:0007669"/>
    <property type="project" value="UniProtKB-ARBA"/>
</dbReference>
<dbReference type="InterPro" id="IPR015943">
    <property type="entry name" value="WD40/YVTN_repeat-like_dom_sf"/>
</dbReference>
<keyword evidence="9" id="KW-0804">Transcription</keyword>
<keyword evidence="4" id="KW-0963">Cytoplasm</keyword>
<dbReference type="AlphaFoldDB" id="A0A2Y9RBE7"/>
<dbReference type="GO" id="GO:0090090">
    <property type="term" value="P:negative regulation of canonical Wnt signaling pathway"/>
    <property type="evidence" value="ECO:0007669"/>
    <property type="project" value="TreeGrafter"/>
</dbReference>
<reference evidence="15" key="1">
    <citation type="submission" date="2025-08" db="UniProtKB">
        <authorList>
            <consortium name="RefSeq"/>
        </authorList>
    </citation>
    <scope>IDENTIFICATION</scope>
</reference>
<accession>A0A2Y9RBE7</accession>
<keyword evidence="5" id="KW-0597">Phosphoprotein</keyword>
<feature type="compositionally biased region" description="Polar residues" evidence="13">
    <location>
        <begin position="181"/>
        <end position="190"/>
    </location>
</feature>
<protein>
    <recommendedName>
        <fullName evidence="11">Transducin-like enhancer protein 6</fullName>
    </recommendedName>
</protein>
<feature type="region of interest" description="Disordered" evidence="13">
    <location>
        <begin position="232"/>
        <end position="254"/>
    </location>
</feature>
<feature type="region of interest" description="Disordered" evidence="13">
    <location>
        <begin position="181"/>
        <end position="206"/>
    </location>
</feature>
<organism evidence="14 15">
    <name type="scientific">Trichechus manatus latirostris</name>
    <name type="common">Florida manatee</name>
    <dbReference type="NCBI Taxonomy" id="127582"/>
    <lineage>
        <taxon>Eukaryota</taxon>
        <taxon>Metazoa</taxon>
        <taxon>Chordata</taxon>
        <taxon>Craniata</taxon>
        <taxon>Vertebrata</taxon>
        <taxon>Euteleostomi</taxon>
        <taxon>Mammalia</taxon>
        <taxon>Eutheria</taxon>
        <taxon>Afrotheria</taxon>
        <taxon>Sirenia</taxon>
        <taxon>Trichechidae</taxon>
        <taxon>Trichechus</taxon>
    </lineage>
</organism>
<feature type="compositionally biased region" description="Low complexity" evidence="13">
    <location>
        <begin position="237"/>
        <end position="247"/>
    </location>
</feature>
<feature type="compositionally biased region" description="Polar residues" evidence="13">
    <location>
        <begin position="59"/>
        <end position="70"/>
    </location>
</feature>
<keyword evidence="14" id="KW-1185">Reference proteome</keyword>
<dbReference type="GO" id="GO:0005667">
    <property type="term" value="C:transcription regulator complex"/>
    <property type="evidence" value="ECO:0007669"/>
    <property type="project" value="TreeGrafter"/>
</dbReference>
<dbReference type="FunCoup" id="A0A2Y9RBE7">
    <property type="interactions" value="226"/>
</dbReference>
<feature type="compositionally biased region" description="Polar residues" evidence="13">
    <location>
        <begin position="132"/>
        <end position="146"/>
    </location>
</feature>
<dbReference type="InterPro" id="IPR001680">
    <property type="entry name" value="WD40_rpt"/>
</dbReference>
<feature type="region of interest" description="Disordered" evidence="13">
    <location>
        <begin position="132"/>
        <end position="167"/>
    </location>
</feature>
<dbReference type="PANTHER" id="PTHR10814">
    <property type="entry name" value="TRANSDUCIN-LIKE ENHANCER PROTEIN"/>
    <property type="match status" value="1"/>
</dbReference>
<feature type="compositionally biased region" description="Low complexity" evidence="13">
    <location>
        <begin position="21"/>
        <end position="33"/>
    </location>
</feature>
<keyword evidence="10" id="KW-0539">Nucleus</keyword>
<comment type="subcellular location">
    <subcellularLocation>
        <location evidence="2">Cytoplasm</location>
    </subcellularLocation>
    <subcellularLocation>
        <location evidence="1">Nucleus</location>
    </subcellularLocation>
</comment>
<evidence type="ECO:0000256" key="1">
    <source>
        <dbReference type="ARBA" id="ARBA00004123"/>
    </source>
</evidence>
<evidence type="ECO:0000256" key="13">
    <source>
        <dbReference type="SAM" id="MobiDB-lite"/>
    </source>
</evidence>
<dbReference type="GO" id="GO:0032502">
    <property type="term" value="P:developmental process"/>
    <property type="evidence" value="ECO:0007669"/>
    <property type="project" value="UniProtKB-ARBA"/>
</dbReference>
<dbReference type="STRING" id="127582.A0A2Y9RBE7"/>
<dbReference type="GO" id="GO:0140089">
    <property type="term" value="P:protein storage"/>
    <property type="evidence" value="ECO:0007669"/>
    <property type="project" value="UniProtKB-ARBA"/>
</dbReference>
<comment type="similarity">
    <text evidence="3">Belongs to the WD repeat Groucho/TLE family.</text>
</comment>
<evidence type="ECO:0000256" key="10">
    <source>
        <dbReference type="ARBA" id="ARBA00023242"/>
    </source>
</evidence>
<dbReference type="GO" id="GO:0140094">
    <property type="term" value="F:structural constituent of cytoplasmic lattice"/>
    <property type="evidence" value="ECO:0007669"/>
    <property type="project" value="UniProtKB-ARBA"/>
</dbReference>
<comment type="subunit">
    <text evidence="12">Homodimers. Component of the subcortical maternal complex (SCMC), at least composed of NLRP5, KHDC3, OOEP, and TLE6. Within the complex, interacts with NLRP5, KHDC3 and OOEP. The SCMC may facilitate translocation of its components between the nuclear and cytoplasmic compartments. As part of the SCMC interacts with the SCMC-associated protein ZBED3. As part of the SCMC interacts with the SCMC-associated protein NLRP4F. As part of the SCMC interacts with the SCMC-associated protein CFL1/Cofilin-1. Interacts with FOXG1/BF-1; the interaction inhibits TLE1 interaction with FOXG1/BF-1. Interacts with NFATC1. Interacts with PAX6.</text>
</comment>
<dbReference type="SMART" id="SM00320">
    <property type="entry name" value="WD40"/>
    <property type="match status" value="6"/>
</dbReference>
<proteinExistence type="inferred from homology"/>
<dbReference type="GeneID" id="101359025"/>
<sequence length="602" mass="66498">MAAAAHVGIRPRDWPAPPGGRPRVPSPRAAAARSKFDLAFQMMSESLPTSQKDPHRTVKTQTSPSKGLQQLSDQDALGQLKTQSPRVLLQLSAQLENICHSLQKIQKDLQEHHKQVENLLKIMETCSQTLDSQPVTISPGDQSQKPASFEAPRQPRLQTRQPSNLQEQSFKDVAATRLSAWSQQPSQADGITTHRPQPRSFSSSQPRLWQDVLTERLFQIYAGGVHVPAEQPRHGALSLPTSSSSSPGDARERGTGLDIAADETQEPPGIVYEFSKPISWDLEDFQDDCKRPDTFPWKSKKLAVPYKLEKRRTLDHGEPVLAVAVSSFTRHAFTCGRRGVKVWGLTGQKTRDRFPVSHIPVQTPGAYLRTCLLFPDSTALLTGGSNLTGVSLWDLAASQLHVKAQLPCQGLSCQALAASPQDSLAFAGFTEGALRIWDLRDESVVRCSQGWAGGTRSIVIKDHNVWIGGVDAHLRCWDLRMVSGPREYQFESQIMSLAPSPSEDWVLLGMANGRQWLQHTSRSEGLVVADDCSAVLGLRFSPYGQWWMSVGLDDLISIYSMPLRKKLFQVPETCVRCCDVALNNRLIVAGSGDNASVYQVTY</sequence>
<evidence type="ECO:0000256" key="9">
    <source>
        <dbReference type="ARBA" id="ARBA00023163"/>
    </source>
</evidence>
<feature type="region of interest" description="Disordered" evidence="13">
    <location>
        <begin position="1"/>
        <end position="70"/>
    </location>
</feature>
<dbReference type="CTD" id="79816"/>
<keyword evidence="8" id="KW-0805">Transcription regulation</keyword>
<evidence type="ECO:0000313" key="14">
    <source>
        <dbReference type="Proteomes" id="UP000248480"/>
    </source>
</evidence>
<gene>
    <name evidence="15" type="primary">TLE6</name>
</gene>
<evidence type="ECO:0000256" key="5">
    <source>
        <dbReference type="ARBA" id="ARBA00022553"/>
    </source>
</evidence>
<dbReference type="FunFam" id="2.130.10.10:FF:000546">
    <property type="entry name" value="TLE family member 6, subcortical maternal complex member"/>
    <property type="match status" value="1"/>
</dbReference>
<evidence type="ECO:0000256" key="8">
    <source>
        <dbReference type="ARBA" id="ARBA00023015"/>
    </source>
</evidence>
<evidence type="ECO:0000256" key="4">
    <source>
        <dbReference type="ARBA" id="ARBA00022490"/>
    </source>
</evidence>
<dbReference type="KEGG" id="tmu:101359025"/>
<evidence type="ECO:0000256" key="12">
    <source>
        <dbReference type="ARBA" id="ARBA00093475"/>
    </source>
</evidence>
<dbReference type="GO" id="GO:0003714">
    <property type="term" value="F:transcription corepressor activity"/>
    <property type="evidence" value="ECO:0007669"/>
    <property type="project" value="TreeGrafter"/>
</dbReference>
<evidence type="ECO:0000256" key="7">
    <source>
        <dbReference type="ARBA" id="ARBA00022737"/>
    </source>
</evidence>
<evidence type="ECO:0000313" key="15">
    <source>
        <dbReference type="RefSeq" id="XP_023588863.1"/>
    </source>
</evidence>
<keyword evidence="7" id="KW-0677">Repeat</keyword>
<dbReference type="Proteomes" id="UP000248480">
    <property type="component" value="Unplaced"/>
</dbReference>
<evidence type="ECO:0000256" key="2">
    <source>
        <dbReference type="ARBA" id="ARBA00004496"/>
    </source>
</evidence>
<name>A0A2Y9RBE7_TRIMA</name>
<dbReference type="InterPro" id="IPR036322">
    <property type="entry name" value="WD40_repeat_dom_sf"/>
</dbReference>
<keyword evidence="6" id="KW-0853">WD repeat</keyword>
<dbReference type="GO" id="GO:0106333">
    <property type="term" value="C:subcortical maternal complex"/>
    <property type="evidence" value="ECO:0007669"/>
    <property type="project" value="UniProtKB-ARBA"/>
</dbReference>
<dbReference type="InterPro" id="IPR009146">
    <property type="entry name" value="Groucho_enhance"/>
</dbReference>
<evidence type="ECO:0000256" key="3">
    <source>
        <dbReference type="ARBA" id="ARBA00005969"/>
    </source>
</evidence>
<evidence type="ECO:0000256" key="6">
    <source>
        <dbReference type="ARBA" id="ARBA00022574"/>
    </source>
</evidence>
<evidence type="ECO:0000256" key="11">
    <source>
        <dbReference type="ARBA" id="ARBA00073393"/>
    </source>
</evidence>
<dbReference type="SUPFAM" id="SSF50978">
    <property type="entry name" value="WD40 repeat-like"/>
    <property type="match status" value="1"/>
</dbReference>
<dbReference type="RefSeq" id="XP_023588863.1">
    <property type="nucleotide sequence ID" value="XM_023733095.1"/>
</dbReference>